<dbReference type="InterPro" id="IPR029063">
    <property type="entry name" value="SAM-dependent_MTases_sf"/>
</dbReference>
<dbReference type="PANTHER" id="PTHR21451">
    <property type="entry name" value="HISTONE H3 METHYLTRANSFERASE"/>
    <property type="match status" value="1"/>
</dbReference>
<evidence type="ECO:0000256" key="12">
    <source>
        <dbReference type="RuleBase" id="RU271113"/>
    </source>
</evidence>
<dbReference type="PROSITE" id="PS51980">
    <property type="entry name" value="OCEL"/>
    <property type="match status" value="1"/>
</dbReference>
<evidence type="ECO:0000256" key="4">
    <source>
        <dbReference type="ARBA" id="ARBA00022603"/>
    </source>
</evidence>
<dbReference type="GO" id="GO:0032259">
    <property type="term" value="P:methylation"/>
    <property type="evidence" value="ECO:0007669"/>
    <property type="project" value="UniProtKB-KW"/>
</dbReference>
<dbReference type="GO" id="GO:0140956">
    <property type="term" value="F:histone H3K79 trimethyltransferase activity"/>
    <property type="evidence" value="ECO:0007669"/>
    <property type="project" value="UniProtKB-EC"/>
</dbReference>
<dbReference type="GO" id="GO:0000077">
    <property type="term" value="P:DNA damage checkpoint signaling"/>
    <property type="evidence" value="ECO:0007669"/>
    <property type="project" value="TreeGrafter"/>
</dbReference>
<feature type="compositionally biased region" description="Basic and acidic residues" evidence="14">
    <location>
        <begin position="1634"/>
        <end position="1658"/>
    </location>
</feature>
<dbReference type="FunFam" id="3.40.50.150:FF:000033">
    <property type="entry name" value="Histone-lysine N-methyltransferase, H3 lysine-79 specific"/>
    <property type="match status" value="1"/>
</dbReference>
<evidence type="ECO:0000256" key="1">
    <source>
        <dbReference type="ARBA" id="ARBA00004123"/>
    </source>
</evidence>
<comment type="function">
    <text evidence="12">Histone methyltransferase that specifically trimethylates histone H3 to form H3K79me3. This methylation is required for telomere silencing and for the pachytene checkpoint during the meiotic cell cycle by allowing the recruitment of RAD9 to double strand breaks. Nucleosomes are preferred as substrate compared to free histone.</text>
</comment>
<evidence type="ECO:0000313" key="17">
    <source>
        <dbReference type="EMBL" id="KAK1897015.1"/>
    </source>
</evidence>
<feature type="region of interest" description="Disordered" evidence="14">
    <location>
        <begin position="1461"/>
        <end position="1565"/>
    </location>
</feature>
<feature type="compositionally biased region" description="Polar residues" evidence="14">
    <location>
        <begin position="1578"/>
        <end position="1588"/>
    </location>
</feature>
<dbReference type="Gene3D" id="1.10.260.60">
    <property type="match status" value="1"/>
</dbReference>
<dbReference type="Gene3D" id="3.40.50.150">
    <property type="entry name" value="Vaccinia Virus protein VP39"/>
    <property type="match status" value="1"/>
</dbReference>
<feature type="compositionally biased region" description="Polar residues" evidence="14">
    <location>
        <begin position="1714"/>
        <end position="1724"/>
    </location>
</feature>
<comment type="similarity">
    <text evidence="12">Belongs to the class I-like SAM-binding methyltransferase superfamily. DOT1 family.</text>
</comment>
<gene>
    <name evidence="17" type="ORF">KUDE01_016555</name>
</gene>
<dbReference type="PANTHER" id="PTHR21451:SF0">
    <property type="entry name" value="HISTONE-LYSINE N-METHYLTRANSFERASE, H3 LYSINE-79 SPECIFIC"/>
    <property type="match status" value="1"/>
</dbReference>
<comment type="subcellular location">
    <subcellularLocation>
        <location evidence="1 12">Nucleus</location>
    </subcellularLocation>
</comment>
<feature type="region of interest" description="Disordered" evidence="14">
    <location>
        <begin position="940"/>
        <end position="1030"/>
    </location>
</feature>
<evidence type="ECO:0000256" key="6">
    <source>
        <dbReference type="ARBA" id="ARBA00022691"/>
    </source>
</evidence>
<feature type="region of interest" description="Disordered" evidence="14">
    <location>
        <begin position="400"/>
        <end position="431"/>
    </location>
</feature>
<dbReference type="PROSITE" id="PS51569">
    <property type="entry name" value="DOT1"/>
    <property type="match status" value="1"/>
</dbReference>
<feature type="region of interest" description="Disordered" evidence="14">
    <location>
        <begin position="284"/>
        <end position="377"/>
    </location>
</feature>
<organism evidence="17 18">
    <name type="scientific">Dissostichus eleginoides</name>
    <name type="common">Patagonian toothfish</name>
    <name type="synonym">Dissostichus amissus</name>
    <dbReference type="NCBI Taxonomy" id="100907"/>
    <lineage>
        <taxon>Eukaryota</taxon>
        <taxon>Metazoa</taxon>
        <taxon>Chordata</taxon>
        <taxon>Craniata</taxon>
        <taxon>Vertebrata</taxon>
        <taxon>Euteleostomi</taxon>
        <taxon>Actinopterygii</taxon>
        <taxon>Neopterygii</taxon>
        <taxon>Teleostei</taxon>
        <taxon>Neoteleostei</taxon>
        <taxon>Acanthomorphata</taxon>
        <taxon>Eupercaria</taxon>
        <taxon>Perciformes</taxon>
        <taxon>Notothenioidei</taxon>
        <taxon>Nototheniidae</taxon>
        <taxon>Dissostichus</taxon>
    </lineage>
</organism>
<feature type="compositionally biased region" description="Low complexity" evidence="14">
    <location>
        <begin position="1981"/>
        <end position="2005"/>
    </location>
</feature>
<dbReference type="SUPFAM" id="SSF144292">
    <property type="entry name" value="occludin/ELL-like"/>
    <property type="match status" value="1"/>
</dbReference>
<comment type="caution">
    <text evidence="17">The sequence shown here is derived from an EMBL/GenBank/DDBJ whole genome shotgun (WGS) entry which is preliminary data.</text>
</comment>
<feature type="compositionally biased region" description="Low complexity" evidence="14">
    <location>
        <begin position="1951"/>
        <end position="1970"/>
    </location>
</feature>
<dbReference type="Proteomes" id="UP001228049">
    <property type="component" value="Unassembled WGS sequence"/>
</dbReference>
<dbReference type="InterPro" id="IPR042065">
    <property type="entry name" value="E3_ELL-like"/>
</dbReference>
<dbReference type="EC" id="2.1.1.360" evidence="2 12"/>
<evidence type="ECO:0000313" key="18">
    <source>
        <dbReference type="Proteomes" id="UP001228049"/>
    </source>
</evidence>
<feature type="coiled-coil region" evidence="13">
    <location>
        <begin position="1156"/>
        <end position="1231"/>
    </location>
</feature>
<dbReference type="InterPro" id="IPR025789">
    <property type="entry name" value="DOT1_dom"/>
</dbReference>
<keyword evidence="4 12" id="KW-0489">Methyltransferase</keyword>
<dbReference type="CDD" id="cd20902">
    <property type="entry name" value="CC_DOT1L"/>
    <property type="match status" value="1"/>
</dbReference>
<sequence length="2052" mass="223532">MAALKEEQCYGLSCGRVSNGSNVSVFHVKLTDSALKAFEGYQGSKVLSSRPLIRFNGNQGKISIPRSENSSELQTFTFYLSHVGRDNPQGSFDCIQQYITSEGSIQLDCLGGIQDKITVCATDDSYQKARENMAQVEEETRSRSAIVIKLGGRYVGKKVQIRKPAPGLSDVAPLRRTSRPVIISSSTLKKGTPQHRPLRERLTHLLALKPYKKAELILRLQKDGLLPLDKDSLDSYLQQVANLNGKDNTFTLKDNLYKDLQMDWPGYTEGDQQLLKRILVKKQNQPPPLESPPKELAGNSPSQKRPAADFTDPLANKKPRISHLASKAATAPVNGKLSSSNGRVETGNGRVETGNGRVETGNGRVETGNGRVETGNGRVETGRVETGAAPAAVAVSMADSALSDVSNDSSHNGRDCDSQETAMSERLSQPPPSLFTASTTLTAPSIVTSSPGHTGPDEVHGDRLSGAASKYKTDFNAEYSEYRGLHARIEGITRQFTVLDNELKQLNQGTDKYKTIHNQILQEYHKIKKTNPNYSQEKNRCEYLHNKLAHIKRLIADRYKLQCLFIGYYSEIYIATALHLALLRLAVLLLAAVLMLASVLLRELERGGGQSPPAIFIHAGQDGGDTDDVLLPVDDKHHDAANEIIETIRWVCEEIPDLKLAMENYVLIDYDTKCFESMQRLCDKYNRAIDSFHQLWKGTTQPMKLNKRPSNGLLRHILQQVYNHSVTDPEKLNNYEPFSPEVYGETSFDLVAQIIDEMEIMEDDTFVDLGRVGQVVLQVAAATNCKHYFGVEKADIPATYAESMDKEFKKWMRWYGKKHGEYTLERGDFLSEEWKERIATTSIIFVNNFAFGPEVDHQLKERFANMKEGGKIVSSKPFAPLNFRINSRNLSDIGTIMRVVELSPLRGSVSWTGKPVSYYLHTIDRTILENYFASLKNPKLREEQEAARRRQQKDTKDSKSNSTTPTKPKEQNKQDSCGEDERPRLVTVVKPPAKPRRARLLPKVRKLNNKKRGRPKKAAPAVEKKNKKNQSALDLLHAKTLSAAPPQDAYRPPQSPFYQLPPKVQHYPSSQLSPTPPGLQHLLDNIKVQYLQFMTHMKTPQYRSNLQELLEEEKQKHRDLSGQAEQLHSVCQTHKDKIKGLFQTKLDELGVKALTVEDLMQAQKEISAHNRQLKEQTKQLERDMALLRDHSLLLLKSRCEELKLDWGSLCLENLLKEKQVLRRQISEKQRHCLELQISIVELEKTQRQQELLQLKSYSPCHGSPYRKNLESRSSMDMDPSKHGLCSIPAFNGVSMEINGTSLPCFDRTNTKGELLSRYLPISPYHEIAPAISDARQRQLSSSYALPDYTRFSPAKIALRRHLNQDPNAHLRGPGLNMHRELGGVYSPLGAKLNCPSPNACDAQNKGFERGKERSPSVQGDSGIKSLPISIPLSTVHPSKLPVSIPLASVVLPSRVERLSGQTNGYLSGSGLMNGGPHPEDHNGASSSPSHPNAPLTGPMGRGGPIQSPPLGTGGVLQYADGPPRILPEDGQDRHGVTAGGSPKRRSFPGLASNRSSGSPLNINSMVNNINQPLEISAISSPEQSSRSPTGPDMDQPPVLKRERPLELKGAGRYSSAPSSDDDDSGYPADSSSSRIERKIATISLESRDGPGRIGDGERGSLVAAAVTAQEQPHSDLRQGDSPFGMGGSGRGTDSDSDHKQQHHQQGRKGGEGESSSYINPNPFLSQEAGPRGGGSGGGGGSQGGAGSDQRQTLQKQKGPRDWEMKTSSIMASQNLFISAAASSGGGILSGKVGGGPVAISSTTGPSVGQYLGSQFPLGGASVLQSLFGAQTGGSTVSGTPRLVNGNSVLGSFSSAGLAGGAAGGIFHHVGPTVSSHQFGVRLPSSGGLGSLLSLSSSPSSQIQHHTTPQQASTRLVSSPLPLSLSHHSRTQSVLHSASPPTLTLPPPPPLHSTSSSSAAAHSDAPPSSRSDSSRLSHHQRASISSSPSVSVAAASSLSSSSLSSSRPFAVHYPPRLPPPPQASSSGGGGGMWRTQGTHGTYTTSQPPGSRPR</sequence>
<evidence type="ECO:0000256" key="14">
    <source>
        <dbReference type="SAM" id="MobiDB-lite"/>
    </source>
</evidence>
<keyword evidence="8 12" id="KW-0539">Nucleus</keyword>
<dbReference type="Gene3D" id="1.10.10.2670">
    <property type="entry name" value="E3 ubiquitin-protein ligase"/>
    <property type="match status" value="1"/>
</dbReference>
<evidence type="ECO:0000256" key="5">
    <source>
        <dbReference type="ARBA" id="ARBA00022679"/>
    </source>
</evidence>
<dbReference type="GO" id="GO:0006281">
    <property type="term" value="P:DNA repair"/>
    <property type="evidence" value="ECO:0007669"/>
    <property type="project" value="TreeGrafter"/>
</dbReference>
<evidence type="ECO:0000256" key="2">
    <source>
        <dbReference type="ARBA" id="ARBA00012190"/>
    </source>
</evidence>
<dbReference type="InterPro" id="IPR019464">
    <property type="entry name" value="ELL_N"/>
</dbReference>
<comment type="miscellaneous">
    <text evidence="12">In contrast to other lysine histone methyltransferases, it does not contain a SET domain, suggesting the existence of another mechanism for methylation of lysine residues of histones.</text>
</comment>
<dbReference type="SUPFAM" id="SSF46785">
    <property type="entry name" value="Winged helix' DNA-binding domain"/>
    <property type="match status" value="1"/>
</dbReference>
<dbReference type="Pfam" id="PF08123">
    <property type="entry name" value="DOT1"/>
    <property type="match status" value="1"/>
</dbReference>
<keyword evidence="7 12" id="KW-0156">Chromatin regulator</keyword>
<accession>A0AAD9C7M1</accession>
<dbReference type="EMBL" id="JASDAP010000009">
    <property type="protein sequence ID" value="KAK1897015.1"/>
    <property type="molecule type" value="Genomic_DNA"/>
</dbReference>
<feature type="compositionally biased region" description="Polar residues" evidence="14">
    <location>
        <begin position="1552"/>
        <end position="1565"/>
    </location>
</feature>
<proteinExistence type="inferred from homology"/>
<keyword evidence="5 12" id="KW-0808">Transferase</keyword>
<feature type="compositionally biased region" description="Low complexity" evidence="14">
    <location>
        <begin position="1891"/>
        <end position="1900"/>
    </location>
</feature>
<evidence type="ECO:0000256" key="8">
    <source>
        <dbReference type="ARBA" id="ARBA00023242"/>
    </source>
</evidence>
<evidence type="ECO:0000256" key="13">
    <source>
        <dbReference type="SAM" id="Coils"/>
    </source>
</evidence>
<feature type="compositionally biased region" description="Polar residues" evidence="14">
    <location>
        <begin position="2034"/>
        <end position="2052"/>
    </location>
</feature>
<feature type="compositionally biased region" description="Polar residues" evidence="14">
    <location>
        <begin position="1901"/>
        <end position="1911"/>
    </location>
</feature>
<feature type="region of interest" description="Disordered" evidence="14">
    <location>
        <begin position="1403"/>
        <end position="1422"/>
    </location>
</feature>
<feature type="compositionally biased region" description="Basic and acidic residues" evidence="14">
    <location>
        <begin position="940"/>
        <end position="959"/>
    </location>
</feature>
<feature type="compositionally biased region" description="Basic and acidic residues" evidence="14">
    <location>
        <begin position="1526"/>
        <end position="1535"/>
    </location>
</feature>
<feature type="region of interest" description="Disordered" evidence="14">
    <location>
        <begin position="1891"/>
        <end position="2052"/>
    </location>
</feature>
<keyword evidence="18" id="KW-1185">Reference proteome</keyword>
<feature type="coiled-coil region" evidence="13">
    <location>
        <begin position="1103"/>
        <end position="1130"/>
    </location>
</feature>
<evidence type="ECO:0000259" key="16">
    <source>
        <dbReference type="PROSITE" id="PS51980"/>
    </source>
</evidence>
<dbReference type="SUPFAM" id="SSF53335">
    <property type="entry name" value="S-adenosyl-L-methionine-dependent methyltransferases"/>
    <property type="match status" value="1"/>
</dbReference>
<reference evidence="17" key="1">
    <citation type="submission" date="2023-04" db="EMBL/GenBank/DDBJ databases">
        <title>Chromosome-level genome of Chaenocephalus aceratus.</title>
        <authorList>
            <person name="Park H."/>
        </authorList>
    </citation>
    <scope>NUCLEOTIDE SEQUENCE</scope>
    <source>
        <strain evidence="17">DE</strain>
        <tissue evidence="17">Muscle</tissue>
    </source>
</reference>
<evidence type="ECO:0000256" key="9">
    <source>
        <dbReference type="ARBA" id="ARBA00029821"/>
    </source>
</evidence>
<feature type="domain" description="OCEL" evidence="16">
    <location>
        <begin position="453"/>
        <end position="563"/>
    </location>
</feature>
<evidence type="ECO:0000259" key="15">
    <source>
        <dbReference type="PROSITE" id="PS51569"/>
    </source>
</evidence>
<protein>
    <recommendedName>
        <fullName evidence="3 12">Histone-lysine N-methyltransferase, H3 lysine-79 specific</fullName>
        <ecNumber evidence="2 12">2.1.1.360</ecNumber>
    </recommendedName>
    <alternativeName>
        <fullName evidence="9 12">Histone H3-K79 methyltransferase</fullName>
    </alternativeName>
</protein>
<comment type="catalytic activity">
    <reaction evidence="10 12">
        <text>L-lysyl(79)-[histone H3] + 3 S-adenosyl-L-methionine = N(6),N(6),N(6)-trimethyl-L-lysyl(79)-[histone H3] + 3 S-adenosyl-L-homocysteine + 3 H(+)</text>
        <dbReference type="Rhea" id="RHEA:60328"/>
        <dbReference type="Rhea" id="RHEA-COMP:15549"/>
        <dbReference type="Rhea" id="RHEA-COMP:15552"/>
        <dbReference type="ChEBI" id="CHEBI:15378"/>
        <dbReference type="ChEBI" id="CHEBI:29969"/>
        <dbReference type="ChEBI" id="CHEBI:57856"/>
        <dbReference type="ChEBI" id="CHEBI:59789"/>
        <dbReference type="ChEBI" id="CHEBI:61961"/>
        <dbReference type="EC" id="2.1.1.360"/>
    </reaction>
</comment>
<dbReference type="GO" id="GO:0006368">
    <property type="term" value="P:transcription elongation by RNA polymerase II"/>
    <property type="evidence" value="ECO:0007669"/>
    <property type="project" value="InterPro"/>
</dbReference>
<dbReference type="Gene3D" id="6.10.140.340">
    <property type="match status" value="1"/>
</dbReference>
<feature type="domain" description="DOT1" evidence="15">
    <location>
        <begin position="627"/>
        <end position="936"/>
    </location>
</feature>
<evidence type="ECO:0000256" key="11">
    <source>
        <dbReference type="PROSITE-ProRule" id="PRU01324"/>
    </source>
</evidence>
<dbReference type="GO" id="GO:0008023">
    <property type="term" value="C:transcription elongation factor complex"/>
    <property type="evidence" value="ECO:0007669"/>
    <property type="project" value="InterPro"/>
</dbReference>
<evidence type="ECO:0000256" key="3">
    <source>
        <dbReference type="ARBA" id="ARBA00020987"/>
    </source>
</evidence>
<dbReference type="Pfam" id="PF07303">
    <property type="entry name" value="Occludin_ELL"/>
    <property type="match status" value="1"/>
</dbReference>
<comment type="similarity">
    <text evidence="11">Belongs to the ELL/occludin family.</text>
</comment>
<feature type="region of interest" description="Disordered" evidence="14">
    <location>
        <begin position="1578"/>
        <end position="1764"/>
    </location>
</feature>
<feature type="compositionally biased region" description="Low complexity" evidence="14">
    <location>
        <begin position="1912"/>
        <end position="1925"/>
    </location>
</feature>
<feature type="compositionally biased region" description="Basic residues" evidence="14">
    <location>
        <begin position="993"/>
        <end position="1017"/>
    </location>
</feature>
<evidence type="ECO:0000256" key="10">
    <source>
        <dbReference type="ARBA" id="ARBA00047770"/>
    </source>
</evidence>
<evidence type="ECO:0000256" key="7">
    <source>
        <dbReference type="ARBA" id="ARBA00022853"/>
    </source>
</evidence>
<name>A0AAD9C7M1_DISEL</name>
<feature type="region of interest" description="Disordered" evidence="14">
    <location>
        <begin position="1043"/>
        <end position="1078"/>
    </location>
</feature>
<dbReference type="InterPro" id="IPR036390">
    <property type="entry name" value="WH_DNA-bd_sf"/>
</dbReference>
<feature type="compositionally biased region" description="Gly residues" evidence="14">
    <location>
        <begin position="1730"/>
        <end position="1746"/>
    </location>
</feature>
<dbReference type="InterPro" id="IPR010844">
    <property type="entry name" value="Occludin_ELL"/>
</dbReference>
<keyword evidence="6 12" id="KW-0949">S-adenosyl-L-methionine</keyword>
<dbReference type="InterPro" id="IPR030445">
    <property type="entry name" value="H3-K79_meTrfase"/>
</dbReference>
<dbReference type="FunFam" id="1.10.260.60:FF:000001">
    <property type="entry name" value="Histone-lysine N-methyltransferase, H3 lysine-79 specific"/>
    <property type="match status" value="1"/>
</dbReference>
<keyword evidence="13" id="KW-0175">Coiled coil</keyword>
<dbReference type="Pfam" id="PF10390">
    <property type="entry name" value="ELL"/>
    <property type="match status" value="1"/>
</dbReference>